<dbReference type="Pfam" id="PF05008">
    <property type="entry name" value="V-SNARE"/>
    <property type="match status" value="1"/>
</dbReference>
<dbReference type="EMBL" id="JANKHO010000323">
    <property type="protein sequence ID" value="KAJ3511499.1"/>
    <property type="molecule type" value="Genomic_DNA"/>
</dbReference>
<evidence type="ECO:0000256" key="4">
    <source>
        <dbReference type="ARBA" id="ARBA00022692"/>
    </source>
</evidence>
<evidence type="ECO:0000256" key="3">
    <source>
        <dbReference type="ARBA" id="ARBA00022448"/>
    </source>
</evidence>
<evidence type="ECO:0000256" key="2">
    <source>
        <dbReference type="ARBA" id="ARBA00006108"/>
    </source>
</evidence>
<dbReference type="Gene3D" id="1.20.5.110">
    <property type="match status" value="1"/>
</dbReference>
<dbReference type="Gene3D" id="1.20.58.400">
    <property type="entry name" value="t-snare proteins"/>
    <property type="match status" value="1"/>
</dbReference>
<evidence type="ECO:0000256" key="10">
    <source>
        <dbReference type="SAM" id="Phobius"/>
    </source>
</evidence>
<evidence type="ECO:0000256" key="5">
    <source>
        <dbReference type="ARBA" id="ARBA00022927"/>
    </source>
</evidence>
<dbReference type="GO" id="GO:0005794">
    <property type="term" value="C:Golgi apparatus"/>
    <property type="evidence" value="ECO:0007669"/>
    <property type="project" value="TreeGrafter"/>
</dbReference>
<proteinExistence type="inferred from homology"/>
<evidence type="ECO:0000259" key="11">
    <source>
        <dbReference type="SMART" id="SM00397"/>
    </source>
</evidence>
<dbReference type="Proteomes" id="UP001148786">
    <property type="component" value="Unassembled WGS sequence"/>
</dbReference>
<dbReference type="SUPFAM" id="SSF58038">
    <property type="entry name" value="SNARE fusion complex"/>
    <property type="match status" value="1"/>
</dbReference>
<dbReference type="Pfam" id="PF12352">
    <property type="entry name" value="V-SNARE_C"/>
    <property type="match status" value="1"/>
</dbReference>
<dbReference type="GO" id="GO:0005789">
    <property type="term" value="C:endoplasmic reticulum membrane"/>
    <property type="evidence" value="ECO:0007669"/>
    <property type="project" value="TreeGrafter"/>
</dbReference>
<dbReference type="InterPro" id="IPR010989">
    <property type="entry name" value="SNARE"/>
</dbReference>
<dbReference type="GO" id="GO:0031902">
    <property type="term" value="C:late endosome membrane"/>
    <property type="evidence" value="ECO:0007669"/>
    <property type="project" value="TreeGrafter"/>
</dbReference>
<dbReference type="FunFam" id="1.20.5.110:FF:000002">
    <property type="entry name" value="Vesicle transport through interaction with t-SNAREsB"/>
    <property type="match status" value="1"/>
</dbReference>
<dbReference type="InterPro" id="IPR000727">
    <property type="entry name" value="T_SNARE_dom"/>
</dbReference>
<dbReference type="SMART" id="SM00397">
    <property type="entry name" value="t_SNARE"/>
    <property type="match status" value="1"/>
</dbReference>
<feature type="transmembrane region" description="Helical" evidence="10">
    <location>
        <begin position="204"/>
        <end position="222"/>
    </location>
</feature>
<dbReference type="GO" id="GO:0005829">
    <property type="term" value="C:cytosol"/>
    <property type="evidence" value="ECO:0007669"/>
    <property type="project" value="GOC"/>
</dbReference>
<dbReference type="SUPFAM" id="SSF47661">
    <property type="entry name" value="t-snare proteins"/>
    <property type="match status" value="1"/>
</dbReference>
<sequence>MDTSPTALFDSYEQDFRQFIETIKEKLESSGTDANGEQMKVTLRRAEMDLDEADEMVSQMEIEIQGIPQSVRAQYHARLRTCKADLSQYKKLLADSRAQLARADLLSSSNNAYSSSDDPYSSSSDRTRLLAGTNALEQGTKRLQQSQQLALETENQGADILMNLRTQREQIENSRNTLERADLAIDRASSTLKQMVRRMYQQRAVTIGIIAVLTTLIIVIAWEKLSG</sequence>
<dbReference type="GO" id="GO:0016236">
    <property type="term" value="P:macroautophagy"/>
    <property type="evidence" value="ECO:0007669"/>
    <property type="project" value="TreeGrafter"/>
</dbReference>
<dbReference type="AlphaFoldDB" id="A0A9W8K2U1"/>
<dbReference type="GO" id="GO:0031201">
    <property type="term" value="C:SNARE complex"/>
    <property type="evidence" value="ECO:0007669"/>
    <property type="project" value="TreeGrafter"/>
</dbReference>
<feature type="coiled-coil region" evidence="9">
    <location>
        <begin position="136"/>
        <end position="191"/>
    </location>
</feature>
<comment type="similarity">
    <text evidence="2">Belongs to the VTI1 family.</text>
</comment>
<protein>
    <recommendedName>
        <fullName evidence="11">t-SNARE coiled-coil homology domain-containing protein</fullName>
    </recommendedName>
</protein>
<dbReference type="InterPro" id="IPR007705">
    <property type="entry name" value="Vesicle_trsprt_v-SNARE_N"/>
</dbReference>
<name>A0A9W8K2U1_9AGAR</name>
<dbReference type="GO" id="GO:0006886">
    <property type="term" value="P:intracellular protein transport"/>
    <property type="evidence" value="ECO:0007669"/>
    <property type="project" value="InterPro"/>
</dbReference>
<keyword evidence="3" id="KW-0813">Transport</keyword>
<dbReference type="GO" id="GO:0048280">
    <property type="term" value="P:vesicle fusion with Golgi apparatus"/>
    <property type="evidence" value="ECO:0007669"/>
    <property type="project" value="TreeGrafter"/>
</dbReference>
<evidence type="ECO:0000256" key="8">
    <source>
        <dbReference type="ARBA" id="ARBA00023136"/>
    </source>
</evidence>
<evidence type="ECO:0000313" key="12">
    <source>
        <dbReference type="EMBL" id="KAJ3511499.1"/>
    </source>
</evidence>
<evidence type="ECO:0000256" key="1">
    <source>
        <dbReference type="ARBA" id="ARBA00004211"/>
    </source>
</evidence>
<evidence type="ECO:0000256" key="7">
    <source>
        <dbReference type="ARBA" id="ARBA00023054"/>
    </source>
</evidence>
<dbReference type="InterPro" id="IPR038407">
    <property type="entry name" value="v-SNARE_N_sf"/>
</dbReference>
<accession>A0A9W8K2U1</accession>
<feature type="domain" description="T-SNARE coiled-coil homology" evidence="11">
    <location>
        <begin position="128"/>
        <end position="195"/>
    </location>
</feature>
<organism evidence="12 13">
    <name type="scientific">Agrocybe chaxingu</name>
    <dbReference type="NCBI Taxonomy" id="84603"/>
    <lineage>
        <taxon>Eukaryota</taxon>
        <taxon>Fungi</taxon>
        <taxon>Dikarya</taxon>
        <taxon>Basidiomycota</taxon>
        <taxon>Agaricomycotina</taxon>
        <taxon>Agaricomycetes</taxon>
        <taxon>Agaricomycetidae</taxon>
        <taxon>Agaricales</taxon>
        <taxon>Agaricineae</taxon>
        <taxon>Strophariaceae</taxon>
        <taxon>Agrocybe</taxon>
    </lineage>
</organism>
<dbReference type="CDD" id="cd15862">
    <property type="entry name" value="SNARE_Vti1"/>
    <property type="match status" value="1"/>
</dbReference>
<dbReference type="GO" id="GO:0012507">
    <property type="term" value="C:ER to Golgi transport vesicle membrane"/>
    <property type="evidence" value="ECO:0007669"/>
    <property type="project" value="TreeGrafter"/>
</dbReference>
<evidence type="ECO:0000256" key="6">
    <source>
        <dbReference type="ARBA" id="ARBA00022989"/>
    </source>
</evidence>
<dbReference type="GO" id="GO:0000149">
    <property type="term" value="F:SNARE binding"/>
    <property type="evidence" value="ECO:0007669"/>
    <property type="project" value="TreeGrafter"/>
</dbReference>
<keyword evidence="5" id="KW-0653">Protein transport</keyword>
<dbReference type="GO" id="GO:0006891">
    <property type="term" value="P:intra-Golgi vesicle-mediated transport"/>
    <property type="evidence" value="ECO:0007669"/>
    <property type="project" value="TreeGrafter"/>
</dbReference>
<dbReference type="GO" id="GO:0042147">
    <property type="term" value="P:retrograde transport, endosome to Golgi"/>
    <property type="evidence" value="ECO:0007669"/>
    <property type="project" value="TreeGrafter"/>
</dbReference>
<evidence type="ECO:0000256" key="9">
    <source>
        <dbReference type="SAM" id="Coils"/>
    </source>
</evidence>
<dbReference type="PANTHER" id="PTHR21230:SF26">
    <property type="entry name" value="VESICLE TRANSPORT THROUGH INTERACTION WITH T-SNARES HOMOLOG 1A"/>
    <property type="match status" value="1"/>
</dbReference>
<dbReference type="OrthoDB" id="430637at2759"/>
<keyword evidence="13" id="KW-1185">Reference proteome</keyword>
<dbReference type="GO" id="GO:0005484">
    <property type="term" value="F:SNAP receptor activity"/>
    <property type="evidence" value="ECO:0007669"/>
    <property type="project" value="TreeGrafter"/>
</dbReference>
<gene>
    <name evidence="12" type="ORF">NLJ89_g4061</name>
</gene>
<keyword evidence="8 10" id="KW-0472">Membrane</keyword>
<dbReference type="GO" id="GO:0006896">
    <property type="term" value="P:Golgi to vacuole transport"/>
    <property type="evidence" value="ECO:0007669"/>
    <property type="project" value="TreeGrafter"/>
</dbReference>
<comment type="caution">
    <text evidence="12">The sequence shown here is derived from an EMBL/GenBank/DDBJ whole genome shotgun (WGS) entry which is preliminary data.</text>
</comment>
<keyword evidence="7 9" id="KW-0175">Coiled coil</keyword>
<evidence type="ECO:0000313" key="13">
    <source>
        <dbReference type="Proteomes" id="UP001148786"/>
    </source>
</evidence>
<reference evidence="12" key="1">
    <citation type="submission" date="2022-07" db="EMBL/GenBank/DDBJ databases">
        <title>Genome Sequence of Agrocybe chaxingu.</title>
        <authorList>
            <person name="Buettner E."/>
        </authorList>
    </citation>
    <scope>NUCLEOTIDE SEQUENCE</scope>
    <source>
        <strain evidence="12">MP-N11</strain>
    </source>
</reference>
<comment type="subcellular location">
    <subcellularLocation>
        <location evidence="1">Membrane</location>
        <topology evidence="1">Single-pass type IV membrane protein</topology>
    </subcellularLocation>
</comment>
<dbReference type="PANTHER" id="PTHR21230">
    <property type="entry name" value="VESICLE TRANSPORT V-SNARE PROTEIN VTI1-RELATED"/>
    <property type="match status" value="1"/>
</dbReference>
<keyword evidence="4 10" id="KW-0812">Transmembrane</keyword>
<keyword evidence="6 10" id="KW-1133">Transmembrane helix</keyword>